<name>A0A0H3N836_CLODC</name>
<dbReference type="AlphaFoldDB" id="A0A0H3N836"/>
<sequence length="277" mass="31734">MSNYVTIDFLSYSFYNINYVTLIFYRGGIYMNFLSDLHTHSIVSGHGYSTLLENINYCKENGIKILGTSEHGPKMPGSPHRWYFHNIQNIPRIINNIIILRGCEANILDIKGNIDLEPFVIPRLDYLILSFHEAVFSPNTLENNTKALINAINKHDNIEILGHLGNPNYPIDYELIIKLAIEKNILIEINNCSIKGVSRNGSSDNCKYIATLCKKYGAKIILTSDAHICFDIGNYEYSENILKEINFPDELIMNYPKKLINHFHQKGKLLDVDYTNI</sequence>
<dbReference type="PANTHER" id="PTHR36928:SF1">
    <property type="entry name" value="PHOSPHATASE YCDX-RELATED"/>
    <property type="match status" value="1"/>
</dbReference>
<evidence type="ECO:0000313" key="2">
    <source>
        <dbReference type="EMBL" id="CBA60594.1"/>
    </source>
</evidence>
<dbReference type="HOGENOM" id="CLU_061999_0_1_9"/>
<dbReference type="CDD" id="cd07437">
    <property type="entry name" value="PHP_HisPPase_Ycdx_like"/>
    <property type="match status" value="1"/>
</dbReference>
<dbReference type="InterPro" id="IPR016195">
    <property type="entry name" value="Pol/histidinol_Pase-like"/>
</dbReference>
<dbReference type="PANTHER" id="PTHR36928">
    <property type="entry name" value="PHOSPHATASE YCDX-RELATED"/>
    <property type="match status" value="1"/>
</dbReference>
<organism evidence="2 3">
    <name type="scientific">Clostridioides difficile (strain CD196)</name>
    <name type="common">Peptoclostridium difficile</name>
    <dbReference type="NCBI Taxonomy" id="645462"/>
    <lineage>
        <taxon>Bacteria</taxon>
        <taxon>Bacillati</taxon>
        <taxon>Bacillota</taxon>
        <taxon>Clostridia</taxon>
        <taxon>Peptostreptococcales</taxon>
        <taxon>Peptostreptococcaceae</taxon>
        <taxon>Clostridioides</taxon>
    </lineage>
</organism>
<dbReference type="SMART" id="SM00481">
    <property type="entry name" value="POLIIIAc"/>
    <property type="match status" value="1"/>
</dbReference>
<feature type="domain" description="Polymerase/histidinol phosphatase N-terminal" evidence="1">
    <location>
        <begin position="35"/>
        <end position="109"/>
    </location>
</feature>
<dbReference type="NCBIfam" id="NF006702">
    <property type="entry name" value="PRK09248.1"/>
    <property type="match status" value="1"/>
</dbReference>
<dbReference type="KEGG" id="cdc:CD196_0298"/>
<dbReference type="InterPro" id="IPR050243">
    <property type="entry name" value="PHP_phosphatase"/>
</dbReference>
<evidence type="ECO:0000313" key="3">
    <source>
        <dbReference type="Proteomes" id="UP000002068"/>
    </source>
</evidence>
<dbReference type="EMBL" id="FN538970">
    <property type="protein sequence ID" value="CBA60594.1"/>
    <property type="molecule type" value="Genomic_DNA"/>
</dbReference>
<accession>A0A0H3N836</accession>
<dbReference type="SUPFAM" id="SSF89550">
    <property type="entry name" value="PHP domain-like"/>
    <property type="match status" value="1"/>
</dbReference>
<reference evidence="2 3" key="1">
    <citation type="journal article" date="2009" name="Genome Biol.">
        <title>Comparative genome and phenotypic analysis of Clostridium difficile 027 strains provides insight into the evolution of a hypervirulent bacterium.</title>
        <authorList>
            <person name="Stabler R.A."/>
            <person name="He M."/>
            <person name="Dawson L."/>
            <person name="Martin M."/>
            <person name="Valiente E."/>
            <person name="Corton C."/>
            <person name="Lawley T.D."/>
            <person name="Sebaihia M."/>
            <person name="Quail M.A."/>
            <person name="Rose G."/>
            <person name="Gerding D.N."/>
            <person name="Gibert M."/>
            <person name="Popoff M.R."/>
            <person name="Parkhill J."/>
            <person name="Dougan G."/>
            <person name="Wren B.W."/>
        </authorList>
    </citation>
    <scope>NUCLEOTIDE SEQUENCE [LARGE SCALE GENOMIC DNA]</scope>
    <source>
        <strain evidence="2 3">CD196</strain>
    </source>
</reference>
<protein>
    <submittedName>
        <fullName evidence="2">Phosphoesterase</fullName>
    </submittedName>
</protein>
<dbReference type="Proteomes" id="UP000002068">
    <property type="component" value="Chromosome"/>
</dbReference>
<dbReference type="GO" id="GO:0042578">
    <property type="term" value="F:phosphoric ester hydrolase activity"/>
    <property type="evidence" value="ECO:0007669"/>
    <property type="project" value="TreeGrafter"/>
</dbReference>
<proteinExistence type="predicted"/>
<gene>
    <name evidence="2" type="ordered locus">CD196_0298</name>
</gene>
<dbReference type="InterPro" id="IPR003141">
    <property type="entry name" value="Pol/His_phosphatase_N"/>
</dbReference>
<dbReference type="GO" id="GO:0008270">
    <property type="term" value="F:zinc ion binding"/>
    <property type="evidence" value="ECO:0007669"/>
    <property type="project" value="TreeGrafter"/>
</dbReference>
<dbReference type="GO" id="GO:0005829">
    <property type="term" value="C:cytosol"/>
    <property type="evidence" value="ECO:0007669"/>
    <property type="project" value="TreeGrafter"/>
</dbReference>
<evidence type="ECO:0000259" key="1">
    <source>
        <dbReference type="SMART" id="SM00481"/>
    </source>
</evidence>
<dbReference type="Gene3D" id="3.20.20.140">
    <property type="entry name" value="Metal-dependent hydrolases"/>
    <property type="match status" value="1"/>
</dbReference>